<evidence type="ECO:0000256" key="1">
    <source>
        <dbReference type="ARBA" id="ARBA00004141"/>
    </source>
</evidence>
<dbReference type="CDD" id="cd02520">
    <property type="entry name" value="Glucosylceramide_synthase"/>
    <property type="match status" value="1"/>
</dbReference>
<evidence type="ECO:0000256" key="5">
    <source>
        <dbReference type="ARBA" id="ARBA00022679"/>
    </source>
</evidence>
<comment type="pathway">
    <text evidence="2">Lipid metabolism; sphingolipid metabolism.</text>
</comment>
<gene>
    <name evidence="9" type="ORF">ACFSM0_11230</name>
</gene>
<dbReference type="PANTHER" id="PTHR12726">
    <property type="entry name" value="CERAMIDE GLUCOSYLTRANSFERASE"/>
    <property type="match status" value="1"/>
</dbReference>
<evidence type="ECO:0000256" key="6">
    <source>
        <dbReference type="ARBA" id="ARBA00022692"/>
    </source>
</evidence>
<name>A0ABW5A906_9RHOB</name>
<dbReference type="EC" id="2.4.1.80" evidence="9"/>
<keyword evidence="10" id="KW-1185">Reference proteome</keyword>
<comment type="pathway">
    <text evidence="3">Sphingolipid metabolism.</text>
</comment>
<evidence type="ECO:0000256" key="2">
    <source>
        <dbReference type="ARBA" id="ARBA00004760"/>
    </source>
</evidence>
<dbReference type="SUPFAM" id="SSF53448">
    <property type="entry name" value="Nucleotide-diphospho-sugar transferases"/>
    <property type="match status" value="1"/>
</dbReference>
<sequence length="372" mass="40425">MIAAVLAAFALLALALHLASAALTAWRYRRPTPRILPAPPPMVTLLRPVCGLDTHDAETLGSSFRLSYPRLEILFCAAHEDDPAVALLRRLIAANPGVNARVLVGEDRITANPKLNNLEKGWQAAKGDFVAMTDANLLLPPDYIEQLLAAFRPDTGLVTSPPIGVRGEGLAAALECAFLNGFQARWQLAADSLGLGFAQGKTLMWRREVLERAGGLVSLGRDLAEDVASTKRVRAQGLKVRLTRQAFTQPVGPRSLGAVWARQLRWARVRRDGFAGLFAAEILLGPFVPLVALVPACGWVTAPLALPFLGLWYGAELGLMRFAGWPAKREDIIAMVLRDLLLAPLWVQTWRARGFEWRGTAMAPGTAQEVKA</sequence>
<proteinExistence type="predicted"/>
<keyword evidence="4 9" id="KW-0328">Glycosyltransferase</keyword>
<dbReference type="EMBL" id="JBHUIX010000011">
    <property type="protein sequence ID" value="MFD2174668.1"/>
    <property type="molecule type" value="Genomic_DNA"/>
</dbReference>
<dbReference type="Pfam" id="PF13506">
    <property type="entry name" value="Glyco_transf_21"/>
    <property type="match status" value="1"/>
</dbReference>
<evidence type="ECO:0000256" key="7">
    <source>
        <dbReference type="ARBA" id="ARBA00022989"/>
    </source>
</evidence>
<dbReference type="RefSeq" id="WP_377390348.1">
    <property type="nucleotide sequence ID" value="NZ_JBHUIX010000011.1"/>
</dbReference>
<evidence type="ECO:0000256" key="8">
    <source>
        <dbReference type="ARBA" id="ARBA00023136"/>
    </source>
</evidence>
<keyword evidence="6" id="KW-0812">Transmembrane</keyword>
<dbReference type="InterPro" id="IPR025993">
    <property type="entry name" value="Ceramide_glucosylTrfase"/>
</dbReference>
<organism evidence="9 10">
    <name type="scientific">Rhodobacter lacus</name>
    <dbReference type="NCBI Taxonomy" id="1641972"/>
    <lineage>
        <taxon>Bacteria</taxon>
        <taxon>Pseudomonadati</taxon>
        <taxon>Pseudomonadota</taxon>
        <taxon>Alphaproteobacteria</taxon>
        <taxon>Rhodobacterales</taxon>
        <taxon>Rhodobacter group</taxon>
        <taxon>Rhodobacter</taxon>
    </lineage>
</organism>
<comment type="caution">
    <text evidence="9">The sequence shown here is derived from an EMBL/GenBank/DDBJ whole genome shotgun (WGS) entry which is preliminary data.</text>
</comment>
<evidence type="ECO:0000313" key="9">
    <source>
        <dbReference type="EMBL" id="MFD2174668.1"/>
    </source>
</evidence>
<reference evidence="10" key="1">
    <citation type="journal article" date="2019" name="Int. J. Syst. Evol. Microbiol.">
        <title>The Global Catalogue of Microorganisms (GCM) 10K type strain sequencing project: providing services to taxonomists for standard genome sequencing and annotation.</title>
        <authorList>
            <consortium name="The Broad Institute Genomics Platform"/>
            <consortium name="The Broad Institute Genome Sequencing Center for Infectious Disease"/>
            <person name="Wu L."/>
            <person name="Ma J."/>
        </authorList>
    </citation>
    <scope>NUCLEOTIDE SEQUENCE [LARGE SCALE GENOMIC DNA]</scope>
    <source>
        <strain evidence="10">CCUG 55131</strain>
    </source>
</reference>
<dbReference type="PANTHER" id="PTHR12726:SF0">
    <property type="entry name" value="CERAMIDE GLUCOSYLTRANSFERASE"/>
    <property type="match status" value="1"/>
</dbReference>
<evidence type="ECO:0000256" key="3">
    <source>
        <dbReference type="ARBA" id="ARBA00004991"/>
    </source>
</evidence>
<dbReference type="InterPro" id="IPR029044">
    <property type="entry name" value="Nucleotide-diphossugar_trans"/>
</dbReference>
<keyword evidence="5 9" id="KW-0808">Transferase</keyword>
<keyword evidence="7" id="KW-1133">Transmembrane helix</keyword>
<evidence type="ECO:0000313" key="10">
    <source>
        <dbReference type="Proteomes" id="UP001597413"/>
    </source>
</evidence>
<protein>
    <submittedName>
        <fullName evidence="9">Ceramide glucosyltransferase</fullName>
        <ecNumber evidence="9">2.4.1.80</ecNumber>
    </submittedName>
</protein>
<evidence type="ECO:0000256" key="4">
    <source>
        <dbReference type="ARBA" id="ARBA00022676"/>
    </source>
</evidence>
<keyword evidence="8" id="KW-0472">Membrane</keyword>
<dbReference type="Proteomes" id="UP001597413">
    <property type="component" value="Unassembled WGS sequence"/>
</dbReference>
<comment type="subcellular location">
    <subcellularLocation>
        <location evidence="1">Membrane</location>
        <topology evidence="1">Multi-pass membrane protein</topology>
    </subcellularLocation>
</comment>
<dbReference type="Gene3D" id="3.90.550.10">
    <property type="entry name" value="Spore Coat Polysaccharide Biosynthesis Protein SpsA, Chain A"/>
    <property type="match status" value="1"/>
</dbReference>
<dbReference type="GO" id="GO:0008120">
    <property type="term" value="F:ceramide glucosyltransferase activity"/>
    <property type="evidence" value="ECO:0007669"/>
    <property type="project" value="UniProtKB-EC"/>
</dbReference>
<accession>A0ABW5A906</accession>